<dbReference type="SUPFAM" id="SSF52980">
    <property type="entry name" value="Restriction endonuclease-like"/>
    <property type="match status" value="1"/>
</dbReference>
<reference evidence="8" key="1">
    <citation type="submission" date="2018-07" db="EMBL/GenBank/DDBJ databases">
        <title>Genome sequence of Erythrobacter strain YH-07, an antagonistic bacterium isolated from Yellow Sea.</title>
        <authorList>
            <person name="Tang T."/>
            <person name="Liu Q."/>
            <person name="Sun X."/>
        </authorList>
    </citation>
    <scope>NUCLEOTIDE SEQUENCE [LARGE SCALE GENOMIC DNA]</scope>
    <source>
        <strain evidence="8">YH-07</strain>
    </source>
</reference>
<evidence type="ECO:0000256" key="1">
    <source>
        <dbReference type="ARBA" id="ARBA00022722"/>
    </source>
</evidence>
<dbReference type="GO" id="GO:0004519">
    <property type="term" value="F:endonuclease activity"/>
    <property type="evidence" value="ECO:0007669"/>
    <property type="project" value="UniProtKB-KW"/>
</dbReference>
<dbReference type="OrthoDB" id="9801520at2"/>
<evidence type="ECO:0000256" key="2">
    <source>
        <dbReference type="ARBA" id="ARBA00022759"/>
    </source>
</evidence>
<organism evidence="7 8">
    <name type="scientific">Erythrobacter aureus</name>
    <dbReference type="NCBI Taxonomy" id="2182384"/>
    <lineage>
        <taxon>Bacteria</taxon>
        <taxon>Pseudomonadati</taxon>
        <taxon>Pseudomonadota</taxon>
        <taxon>Alphaproteobacteria</taxon>
        <taxon>Sphingomonadales</taxon>
        <taxon>Erythrobacteraceae</taxon>
        <taxon>Erythrobacter/Porphyrobacter group</taxon>
        <taxon>Erythrobacter</taxon>
    </lineage>
</organism>
<protein>
    <recommendedName>
        <fullName evidence="9">Very short patch repair endonuclease</fullName>
    </recommendedName>
</protein>
<keyword evidence="1" id="KW-0540">Nuclease</keyword>
<evidence type="ECO:0000313" key="8">
    <source>
        <dbReference type="Proteomes" id="UP000254508"/>
    </source>
</evidence>
<evidence type="ECO:0000313" key="7">
    <source>
        <dbReference type="EMBL" id="AXK41036.1"/>
    </source>
</evidence>
<dbReference type="KEGG" id="err:DVR09_00665"/>
<proteinExistence type="inferred from homology"/>
<dbReference type="InterPro" id="IPR004603">
    <property type="entry name" value="DNA_mismatch_endonuc_vsr"/>
</dbReference>
<name>A0A345YAT4_9SPHN</name>
<dbReference type="InterPro" id="IPR011335">
    <property type="entry name" value="Restrct_endonuc-II-like"/>
</dbReference>
<keyword evidence="2" id="KW-0255">Endonuclease</keyword>
<gene>
    <name evidence="7" type="ORF">DVR09_00665</name>
</gene>
<dbReference type="AlphaFoldDB" id="A0A345YAT4"/>
<keyword evidence="8" id="KW-1185">Reference proteome</keyword>
<dbReference type="Gene3D" id="3.40.960.10">
    <property type="entry name" value="VSR Endonuclease"/>
    <property type="match status" value="1"/>
</dbReference>
<dbReference type="GO" id="GO:0016787">
    <property type="term" value="F:hydrolase activity"/>
    <property type="evidence" value="ECO:0007669"/>
    <property type="project" value="UniProtKB-KW"/>
</dbReference>
<dbReference type="Proteomes" id="UP000254508">
    <property type="component" value="Chromosome"/>
</dbReference>
<evidence type="ECO:0008006" key="9">
    <source>
        <dbReference type="Google" id="ProtNLM"/>
    </source>
</evidence>
<evidence type="ECO:0000256" key="4">
    <source>
        <dbReference type="ARBA" id="ARBA00022801"/>
    </source>
</evidence>
<evidence type="ECO:0000256" key="5">
    <source>
        <dbReference type="ARBA" id="ARBA00023204"/>
    </source>
</evidence>
<keyword evidence="4" id="KW-0378">Hydrolase</keyword>
<evidence type="ECO:0000256" key="6">
    <source>
        <dbReference type="ARBA" id="ARBA00029466"/>
    </source>
</evidence>
<keyword evidence="5" id="KW-0234">DNA repair</keyword>
<dbReference type="EMBL" id="CP031357">
    <property type="protein sequence ID" value="AXK41036.1"/>
    <property type="molecule type" value="Genomic_DNA"/>
</dbReference>
<dbReference type="Pfam" id="PF03852">
    <property type="entry name" value="Vsr"/>
    <property type="match status" value="1"/>
</dbReference>
<dbReference type="GO" id="GO:0006298">
    <property type="term" value="P:mismatch repair"/>
    <property type="evidence" value="ECO:0007669"/>
    <property type="project" value="InterPro"/>
</dbReference>
<accession>A0A345YAT4</accession>
<sequence>MTDTLSTAERSKRMGLVRSRDTKPEMIIRRLVHSMGYRYRLHAPELPGRPDLVFRPRKRVVFVHDCSAYHRLRSE</sequence>
<keyword evidence="3" id="KW-0227">DNA damage</keyword>
<comment type="similarity">
    <text evidence="6">Belongs to the Vsr family.</text>
</comment>
<evidence type="ECO:0000256" key="3">
    <source>
        <dbReference type="ARBA" id="ARBA00022763"/>
    </source>
</evidence>